<keyword evidence="2" id="KW-0966">Cell projection</keyword>
<feature type="transmembrane region" description="Helical" evidence="1">
    <location>
        <begin position="6"/>
        <end position="27"/>
    </location>
</feature>
<sequence length="153" mass="16209">MGVSVSASTAIIVAGLFVAFGTLYPVASNGFDRVSDAGSEVNERALERENTDVEFVNATYDGSTLNVTVENGGARTVSVPRTSLVVDNEYVTTSDEETIVYDPETTDPANGSTSTELWLPEERLRFSVPADDPETALVATEEGLQVRGTVVAA</sequence>
<keyword evidence="1" id="KW-1133">Transmembrane helix</keyword>
<evidence type="ECO:0000313" key="3">
    <source>
        <dbReference type="Proteomes" id="UP001596296"/>
    </source>
</evidence>
<evidence type="ECO:0000313" key="2">
    <source>
        <dbReference type="EMBL" id="MFC6891232.1"/>
    </source>
</evidence>
<keyword evidence="1" id="KW-0812">Transmembrane</keyword>
<dbReference type="AlphaFoldDB" id="A0ABD5UT35"/>
<protein>
    <submittedName>
        <fullName evidence="2">Flagellin</fullName>
    </submittedName>
</protein>
<dbReference type="PANTHER" id="PTHR42200">
    <property type="entry name" value="ARCHAEAL FLAGELLA-RELATED PROTEIN F-RELATED"/>
    <property type="match status" value="1"/>
</dbReference>
<dbReference type="Proteomes" id="UP001596296">
    <property type="component" value="Unassembled WGS sequence"/>
</dbReference>
<accession>A0ABD5UT35</accession>
<organism evidence="2 3">
    <name type="scientific">Halopenitus salinus</name>
    <dbReference type="NCBI Taxonomy" id="1198295"/>
    <lineage>
        <taxon>Archaea</taxon>
        <taxon>Methanobacteriati</taxon>
        <taxon>Methanobacteriota</taxon>
        <taxon>Stenosarchaea group</taxon>
        <taxon>Halobacteria</taxon>
        <taxon>Halobacteriales</taxon>
        <taxon>Haloferacaceae</taxon>
        <taxon>Halopenitus</taxon>
    </lineage>
</organism>
<dbReference type="InterPro" id="IPR002774">
    <property type="entry name" value="Flagellin_arc-type"/>
</dbReference>
<keyword evidence="1" id="KW-0472">Membrane</keyword>
<dbReference type="RefSeq" id="WP_379739192.1">
    <property type="nucleotide sequence ID" value="NZ_JBHSVN010000001.1"/>
</dbReference>
<proteinExistence type="predicted"/>
<keyword evidence="2" id="KW-0969">Cilium</keyword>
<comment type="caution">
    <text evidence="2">The sequence shown here is derived from an EMBL/GenBank/DDBJ whole genome shotgun (WGS) entry which is preliminary data.</text>
</comment>
<keyword evidence="2" id="KW-0282">Flagellum</keyword>
<dbReference type="PANTHER" id="PTHR42200:SF2">
    <property type="entry name" value="ARCHAEAL FLAGELLA-RELATED PROTEIN F"/>
    <property type="match status" value="1"/>
</dbReference>
<name>A0ABD5UT35_9EURY</name>
<evidence type="ECO:0000256" key="1">
    <source>
        <dbReference type="SAM" id="Phobius"/>
    </source>
</evidence>
<dbReference type="EMBL" id="JBHSXL010000001">
    <property type="protein sequence ID" value="MFC6891232.1"/>
    <property type="molecule type" value="Genomic_DNA"/>
</dbReference>
<reference evidence="2 3" key="1">
    <citation type="journal article" date="2019" name="Int. J. Syst. Evol. Microbiol.">
        <title>The Global Catalogue of Microorganisms (GCM) 10K type strain sequencing project: providing services to taxonomists for standard genome sequencing and annotation.</title>
        <authorList>
            <consortium name="The Broad Institute Genomics Platform"/>
            <consortium name="The Broad Institute Genome Sequencing Center for Infectious Disease"/>
            <person name="Wu L."/>
            <person name="Ma J."/>
        </authorList>
    </citation>
    <scope>NUCLEOTIDE SEQUENCE [LARGE SCALE GENOMIC DNA]</scope>
    <source>
        <strain evidence="2 3">SKJ47</strain>
    </source>
</reference>
<gene>
    <name evidence="2" type="ORF">ACFQE9_01090</name>
</gene>
<keyword evidence="3" id="KW-1185">Reference proteome</keyword>